<dbReference type="Gene3D" id="3.30.565.10">
    <property type="entry name" value="Histidine kinase-like ATPase, C-terminal domain"/>
    <property type="match status" value="1"/>
</dbReference>
<feature type="region of interest" description="Disordered" evidence="4">
    <location>
        <begin position="360"/>
        <end position="430"/>
    </location>
</feature>
<dbReference type="Gene3D" id="1.20.5.1930">
    <property type="match status" value="1"/>
</dbReference>
<dbReference type="PANTHER" id="PTHR24421:SF63">
    <property type="entry name" value="SENSOR HISTIDINE KINASE DESK"/>
    <property type="match status" value="1"/>
</dbReference>
<keyword evidence="8" id="KW-1185">Reference proteome</keyword>
<evidence type="ECO:0000256" key="5">
    <source>
        <dbReference type="SAM" id="Phobius"/>
    </source>
</evidence>
<dbReference type="InterPro" id="IPR036890">
    <property type="entry name" value="HATPase_C_sf"/>
</dbReference>
<dbReference type="Pfam" id="PF07730">
    <property type="entry name" value="HisKA_3"/>
    <property type="match status" value="1"/>
</dbReference>
<feature type="transmembrane region" description="Helical" evidence="5">
    <location>
        <begin position="151"/>
        <end position="172"/>
    </location>
</feature>
<dbReference type="Proteomes" id="UP001139502">
    <property type="component" value="Unassembled WGS sequence"/>
</dbReference>
<evidence type="ECO:0000259" key="6">
    <source>
        <dbReference type="Pfam" id="PF07730"/>
    </source>
</evidence>
<keyword evidence="2 7" id="KW-0418">Kinase</keyword>
<organism evidence="7 8">
    <name type="scientific">Rothia santali</name>
    <dbReference type="NCBI Taxonomy" id="2949643"/>
    <lineage>
        <taxon>Bacteria</taxon>
        <taxon>Bacillati</taxon>
        <taxon>Actinomycetota</taxon>
        <taxon>Actinomycetes</taxon>
        <taxon>Micrococcales</taxon>
        <taxon>Micrococcaceae</taxon>
        <taxon>Rothia</taxon>
    </lineage>
</organism>
<feature type="transmembrane region" description="Helical" evidence="5">
    <location>
        <begin position="103"/>
        <end position="120"/>
    </location>
</feature>
<sequence length="430" mass="45084">MTRERTASGSPAWTARLARNFRWLHALQAGVWLVFLAFPVLLILDSPAPWGIRALALASLAVFCAVYLLAFGLIESWTRRSGWLVAAWLAGLVVPALGLIPALGIYVFVVNGYVVALLAFGLPRRWGFALGGLCCVLSAVTVALVDPGALWPLSSTLVLVPVIVFIIGALSFREEAEYELQQRLAVATEREHVARDVHDLLGHSLTVINLKAELALKRLDADPAATRSELEQISQLSRVALAEVRSTVTRLRAPDFGGEIAAARAALTTAGLEAVLPPAAEAPRLAGGNAALFSWVLREAVTNVVRHSGATRCEVRLSAEKLQVDDDGVGPGGDFGNGLNGLAERVREAGGRLVVGPLPPAGAAVGHEDPPLLADAASDPDDAALSPGDTTAHGGAVAARPDDAASPARRPGTRVLVTMTASTTPLEAAR</sequence>
<keyword evidence="3" id="KW-0902">Two-component regulatory system</keyword>
<feature type="transmembrane region" description="Helical" evidence="5">
    <location>
        <begin position="50"/>
        <end position="74"/>
    </location>
</feature>
<feature type="compositionally biased region" description="Low complexity" evidence="4">
    <location>
        <begin position="394"/>
        <end position="410"/>
    </location>
</feature>
<evidence type="ECO:0000256" key="3">
    <source>
        <dbReference type="ARBA" id="ARBA00023012"/>
    </source>
</evidence>
<feature type="transmembrane region" description="Helical" evidence="5">
    <location>
        <begin position="81"/>
        <end position="97"/>
    </location>
</feature>
<dbReference type="AlphaFoldDB" id="A0A9X2KH47"/>
<feature type="transmembrane region" description="Helical" evidence="5">
    <location>
        <begin position="21"/>
        <end position="44"/>
    </location>
</feature>
<feature type="domain" description="Signal transduction histidine kinase subgroup 3 dimerisation and phosphoacceptor" evidence="6">
    <location>
        <begin position="189"/>
        <end position="254"/>
    </location>
</feature>
<feature type="compositionally biased region" description="Low complexity" evidence="4">
    <location>
        <begin position="371"/>
        <end position="387"/>
    </location>
</feature>
<reference evidence="7" key="1">
    <citation type="submission" date="2022-06" db="EMBL/GenBank/DDBJ databases">
        <title>Rothia sp. isolated from sandalwood seedling.</title>
        <authorList>
            <person name="Tuikhar N."/>
            <person name="Kirdat K."/>
            <person name="Thorat V."/>
            <person name="Swetha P."/>
            <person name="Padma S."/>
            <person name="Sundararaj R."/>
            <person name="Yadav A."/>
        </authorList>
    </citation>
    <scope>NUCLEOTIDE SEQUENCE</scope>
    <source>
        <strain evidence="7">AR01</strain>
    </source>
</reference>
<comment type="caution">
    <text evidence="7">The sequence shown here is derived from an EMBL/GenBank/DDBJ whole genome shotgun (WGS) entry which is preliminary data.</text>
</comment>
<feature type="transmembrane region" description="Helical" evidence="5">
    <location>
        <begin position="127"/>
        <end position="145"/>
    </location>
</feature>
<dbReference type="GO" id="GO:0000155">
    <property type="term" value="F:phosphorelay sensor kinase activity"/>
    <property type="evidence" value="ECO:0007669"/>
    <property type="project" value="InterPro"/>
</dbReference>
<evidence type="ECO:0000256" key="4">
    <source>
        <dbReference type="SAM" id="MobiDB-lite"/>
    </source>
</evidence>
<dbReference type="PANTHER" id="PTHR24421">
    <property type="entry name" value="NITRATE/NITRITE SENSOR PROTEIN NARX-RELATED"/>
    <property type="match status" value="1"/>
</dbReference>
<protein>
    <submittedName>
        <fullName evidence="7">Histidine kinase</fullName>
    </submittedName>
</protein>
<accession>A0A9X2KH47</accession>
<keyword evidence="5" id="KW-0472">Membrane</keyword>
<dbReference type="EMBL" id="JANAFB010000003">
    <property type="protein sequence ID" value="MCP3424838.1"/>
    <property type="molecule type" value="Genomic_DNA"/>
</dbReference>
<dbReference type="CDD" id="cd16917">
    <property type="entry name" value="HATPase_UhpB-NarQ-NarX-like"/>
    <property type="match status" value="1"/>
</dbReference>
<evidence type="ECO:0000313" key="8">
    <source>
        <dbReference type="Proteomes" id="UP001139502"/>
    </source>
</evidence>
<keyword evidence="1" id="KW-0808">Transferase</keyword>
<dbReference type="InterPro" id="IPR011712">
    <property type="entry name" value="Sig_transdc_His_kin_sub3_dim/P"/>
</dbReference>
<name>A0A9X2KH47_9MICC</name>
<keyword evidence="5" id="KW-0812">Transmembrane</keyword>
<evidence type="ECO:0000313" key="7">
    <source>
        <dbReference type="EMBL" id="MCP3424838.1"/>
    </source>
</evidence>
<dbReference type="SUPFAM" id="SSF55874">
    <property type="entry name" value="ATPase domain of HSP90 chaperone/DNA topoisomerase II/histidine kinase"/>
    <property type="match status" value="1"/>
</dbReference>
<feature type="compositionally biased region" description="Polar residues" evidence="4">
    <location>
        <begin position="419"/>
        <end position="430"/>
    </location>
</feature>
<dbReference type="RefSeq" id="WP_254164764.1">
    <property type="nucleotide sequence ID" value="NZ_JANAFB010000003.1"/>
</dbReference>
<dbReference type="GO" id="GO:0046983">
    <property type="term" value="F:protein dimerization activity"/>
    <property type="evidence" value="ECO:0007669"/>
    <property type="project" value="InterPro"/>
</dbReference>
<keyword evidence="5" id="KW-1133">Transmembrane helix</keyword>
<gene>
    <name evidence="7" type="ORF">NBM05_02015</name>
</gene>
<dbReference type="InterPro" id="IPR050482">
    <property type="entry name" value="Sensor_HK_TwoCompSys"/>
</dbReference>
<evidence type="ECO:0000256" key="2">
    <source>
        <dbReference type="ARBA" id="ARBA00022777"/>
    </source>
</evidence>
<dbReference type="GO" id="GO:0016020">
    <property type="term" value="C:membrane"/>
    <property type="evidence" value="ECO:0007669"/>
    <property type="project" value="InterPro"/>
</dbReference>
<evidence type="ECO:0000256" key="1">
    <source>
        <dbReference type="ARBA" id="ARBA00022679"/>
    </source>
</evidence>
<proteinExistence type="predicted"/>